<accession>A0A557REJ6</accession>
<name>A0A557REJ6_9RHOO</name>
<gene>
    <name evidence="1" type="ORF">FHP89_13930</name>
</gene>
<proteinExistence type="predicted"/>
<dbReference type="AlphaFoldDB" id="A0A557REJ6"/>
<organism evidence="1 2">
    <name type="scientific">Denitromonas halophila</name>
    <dbReference type="NCBI Taxonomy" id="1629404"/>
    <lineage>
        <taxon>Bacteria</taxon>
        <taxon>Pseudomonadati</taxon>
        <taxon>Pseudomonadota</taxon>
        <taxon>Betaproteobacteria</taxon>
        <taxon>Rhodocyclales</taxon>
        <taxon>Zoogloeaceae</taxon>
        <taxon>Denitromonas</taxon>
    </lineage>
</organism>
<dbReference type="Proteomes" id="UP000318349">
    <property type="component" value="Unassembled WGS sequence"/>
</dbReference>
<reference evidence="1 2" key="1">
    <citation type="submission" date="2019-07" db="EMBL/GenBank/DDBJ databases">
        <title>The pathways for chlorine oxyanion respiration interact through the shared metabolite chlorate.</title>
        <authorList>
            <person name="Barnum T.P."/>
            <person name="Cheng Y."/>
            <person name="Hill K.A."/>
            <person name="Lucas L.N."/>
            <person name="Carlson H.K."/>
            <person name="Coates J.D."/>
        </authorList>
    </citation>
    <scope>NUCLEOTIDE SEQUENCE [LARGE SCALE GENOMIC DNA]</scope>
    <source>
        <strain evidence="1 2">SFB-1</strain>
    </source>
</reference>
<sequence length="178" mass="19293">MQMRPEVQIAAMIKALTDVVIPAVPPSNKLASEQAQLVVGMLHLMAAQLPVQFRFDRDELGRLLETASELSSLAVAEEAPRAALAELDRQRTEAMAVLEACRGEPAQLQASVASLRTSMCSLVDSFAASEDVVARERVETALFAMSKAQLLRDRALMKPQRWEPDPAAVPDITSLLAG</sequence>
<comment type="caution">
    <text evidence="1">The sequence shown here is derived from an EMBL/GenBank/DDBJ whole genome shotgun (WGS) entry which is preliminary data.</text>
</comment>
<dbReference type="EMBL" id="VMNI01000013">
    <property type="protein sequence ID" value="TVO75444.1"/>
    <property type="molecule type" value="Genomic_DNA"/>
</dbReference>
<evidence type="ECO:0000313" key="2">
    <source>
        <dbReference type="Proteomes" id="UP000318349"/>
    </source>
</evidence>
<protein>
    <submittedName>
        <fullName evidence="1">Uncharacterized protein</fullName>
    </submittedName>
</protein>
<evidence type="ECO:0000313" key="1">
    <source>
        <dbReference type="EMBL" id="TVO75444.1"/>
    </source>
</evidence>